<comment type="caution">
    <text evidence="2">The sequence shown here is derived from an EMBL/GenBank/DDBJ whole genome shotgun (WGS) entry which is preliminary data.</text>
</comment>
<evidence type="ECO:0000313" key="3">
    <source>
        <dbReference type="Proteomes" id="UP000178461"/>
    </source>
</evidence>
<gene>
    <name evidence="2" type="ORF">A2971_04500</name>
</gene>
<dbReference type="Pfam" id="PF13635">
    <property type="entry name" value="DUF4143"/>
    <property type="match status" value="1"/>
</dbReference>
<dbReference type="PANTHER" id="PTHR43566:SF1">
    <property type="entry name" value="AAA+ ATPASE DOMAIN-CONTAINING PROTEIN"/>
    <property type="match status" value="1"/>
</dbReference>
<accession>A0A1F6B0L2</accession>
<dbReference type="Pfam" id="PF13173">
    <property type="entry name" value="AAA_14"/>
    <property type="match status" value="1"/>
</dbReference>
<dbReference type="Gene3D" id="3.40.50.300">
    <property type="entry name" value="P-loop containing nucleotide triphosphate hydrolases"/>
    <property type="match status" value="1"/>
</dbReference>
<sequence>MLLPRALTTIITEKLQTSPKGIILYGPRQAGKTTLITEIIRKLNVRTLTVNGDQSKYVDVLASRDGDRLKSLVTGYDLLFVDEAQRIPEIGINLKIILDTIPTVKVVATGSSSLDLASKISEPLTGRVWTYRLYPISMLELSGVYNRFELNTRLEERLVYGSYPEIFSHVGDTEKREYLQNLIDAYLYKDLLELGGIRNSAKIRDLLKLIAFQVGSLVSISELGNALEMGKDTVNRYIDLLEKSFVIFRMPGLSRNLRKEITKMGKIYFYDLGVRNMLIDNLKPLKDRNDTRQLWENFLIVERMKRLAYTQEYASTYFWRTHTGAELDYVEETGGKLYGFDFKYGSKPVKSPTGWRAAYPDASFTCINRDTYLPFVLPEQPR</sequence>
<dbReference type="InterPro" id="IPR041682">
    <property type="entry name" value="AAA_14"/>
</dbReference>
<dbReference type="SMART" id="SM00382">
    <property type="entry name" value="AAA"/>
    <property type="match status" value="1"/>
</dbReference>
<dbReference type="Proteomes" id="UP000178461">
    <property type="component" value="Unassembled WGS sequence"/>
</dbReference>
<dbReference type="PANTHER" id="PTHR43566">
    <property type="entry name" value="CONSERVED PROTEIN"/>
    <property type="match status" value="1"/>
</dbReference>
<evidence type="ECO:0000259" key="1">
    <source>
        <dbReference type="SMART" id="SM00382"/>
    </source>
</evidence>
<protein>
    <submittedName>
        <fullName evidence="2">AAA family ATPase</fullName>
    </submittedName>
</protein>
<feature type="domain" description="AAA+ ATPase" evidence="1">
    <location>
        <begin position="18"/>
        <end position="135"/>
    </location>
</feature>
<dbReference type="InterPro" id="IPR025420">
    <property type="entry name" value="DUF4143"/>
</dbReference>
<name>A0A1F6B0L2_9BACT</name>
<dbReference type="EMBL" id="MFJW01000008">
    <property type="protein sequence ID" value="OGG30097.1"/>
    <property type="molecule type" value="Genomic_DNA"/>
</dbReference>
<dbReference type="InterPro" id="IPR027417">
    <property type="entry name" value="P-loop_NTPase"/>
</dbReference>
<organism evidence="2 3">
    <name type="scientific">Candidatus Gottesmanbacteria bacterium RIFCSPLOWO2_01_FULL_46_21</name>
    <dbReference type="NCBI Taxonomy" id="1798393"/>
    <lineage>
        <taxon>Bacteria</taxon>
        <taxon>Candidatus Gottesmaniibacteriota</taxon>
    </lineage>
</organism>
<proteinExistence type="predicted"/>
<reference evidence="2 3" key="1">
    <citation type="journal article" date="2016" name="Nat. Commun.">
        <title>Thousands of microbial genomes shed light on interconnected biogeochemical processes in an aquifer system.</title>
        <authorList>
            <person name="Anantharaman K."/>
            <person name="Brown C.T."/>
            <person name="Hug L.A."/>
            <person name="Sharon I."/>
            <person name="Castelle C.J."/>
            <person name="Probst A.J."/>
            <person name="Thomas B.C."/>
            <person name="Singh A."/>
            <person name="Wilkins M.J."/>
            <person name="Karaoz U."/>
            <person name="Brodie E.L."/>
            <person name="Williams K.H."/>
            <person name="Hubbard S.S."/>
            <person name="Banfield J.F."/>
        </authorList>
    </citation>
    <scope>NUCLEOTIDE SEQUENCE [LARGE SCALE GENOMIC DNA]</scope>
</reference>
<dbReference type="CDD" id="cd00009">
    <property type="entry name" value="AAA"/>
    <property type="match status" value="1"/>
</dbReference>
<dbReference type="AlphaFoldDB" id="A0A1F6B0L2"/>
<dbReference type="SUPFAM" id="SSF52540">
    <property type="entry name" value="P-loop containing nucleoside triphosphate hydrolases"/>
    <property type="match status" value="1"/>
</dbReference>
<evidence type="ECO:0000313" key="2">
    <source>
        <dbReference type="EMBL" id="OGG30097.1"/>
    </source>
</evidence>
<dbReference type="InterPro" id="IPR003593">
    <property type="entry name" value="AAA+_ATPase"/>
</dbReference>